<accession>A0A974PHB1</accession>
<dbReference type="SUPFAM" id="SSF56784">
    <property type="entry name" value="HAD-like"/>
    <property type="match status" value="1"/>
</dbReference>
<dbReference type="Gene3D" id="1.10.150.240">
    <property type="entry name" value="Putative phosphatase, domain 2"/>
    <property type="match status" value="1"/>
</dbReference>
<dbReference type="InterPro" id="IPR023214">
    <property type="entry name" value="HAD_sf"/>
</dbReference>
<dbReference type="Proteomes" id="UP000595841">
    <property type="component" value="Chromosome"/>
</dbReference>
<dbReference type="PANTHER" id="PTHR47478:SF1">
    <property type="entry name" value="PYRIMIDINE 5'-NUCLEOTIDASE YJJG"/>
    <property type="match status" value="1"/>
</dbReference>
<dbReference type="InterPro" id="IPR023198">
    <property type="entry name" value="PGP-like_dom2"/>
</dbReference>
<dbReference type="SFLD" id="SFLDS00003">
    <property type="entry name" value="Haloacid_Dehalogenase"/>
    <property type="match status" value="1"/>
</dbReference>
<dbReference type="EMBL" id="CP068595">
    <property type="protein sequence ID" value="QQZ63770.1"/>
    <property type="molecule type" value="Genomic_DNA"/>
</dbReference>
<keyword evidence="1" id="KW-0378">Hydrolase</keyword>
<evidence type="ECO:0000313" key="2">
    <source>
        <dbReference type="Proteomes" id="UP000595841"/>
    </source>
</evidence>
<dbReference type="Pfam" id="PF00702">
    <property type="entry name" value="Hydrolase"/>
    <property type="match status" value="1"/>
</dbReference>
<dbReference type="GO" id="GO:0016787">
    <property type="term" value="F:hydrolase activity"/>
    <property type="evidence" value="ECO:0007669"/>
    <property type="project" value="UniProtKB-KW"/>
</dbReference>
<protein>
    <submittedName>
        <fullName evidence="1">HAD family hydrolase</fullName>
    </submittedName>
</protein>
<organism evidence="1 2">
    <name type="scientific">Paenibacillus sonchi</name>
    <dbReference type="NCBI Taxonomy" id="373687"/>
    <lineage>
        <taxon>Bacteria</taxon>
        <taxon>Bacillati</taxon>
        <taxon>Bacillota</taxon>
        <taxon>Bacilli</taxon>
        <taxon>Bacillales</taxon>
        <taxon>Paenibacillaceae</taxon>
        <taxon>Paenibacillus</taxon>
        <taxon>Paenibacillus sonchi group</taxon>
    </lineage>
</organism>
<dbReference type="NCBIfam" id="TIGR01549">
    <property type="entry name" value="HAD-SF-IA-v1"/>
    <property type="match status" value="1"/>
</dbReference>
<keyword evidence="2" id="KW-1185">Reference proteome</keyword>
<dbReference type="InterPro" id="IPR036412">
    <property type="entry name" value="HAD-like_sf"/>
</dbReference>
<proteinExistence type="predicted"/>
<dbReference type="InterPro" id="IPR052550">
    <property type="entry name" value="Pyrimidine_5'-ntase_YjjG"/>
</dbReference>
<dbReference type="PRINTS" id="PR00413">
    <property type="entry name" value="HADHALOGNASE"/>
</dbReference>
<dbReference type="Gene3D" id="3.40.50.1000">
    <property type="entry name" value="HAD superfamily/HAD-like"/>
    <property type="match status" value="1"/>
</dbReference>
<dbReference type="PANTHER" id="PTHR47478">
    <property type="match status" value="1"/>
</dbReference>
<name>A0A974PHB1_9BACL</name>
<dbReference type="KEGG" id="pson:JI735_15845"/>
<reference evidence="1 2" key="1">
    <citation type="submission" date="2021-01" db="EMBL/GenBank/DDBJ databases">
        <title>Whole genome sequence of Paenibacillus sonchi LMG 24727 for comparative genomics.</title>
        <authorList>
            <person name="Lee G."/>
            <person name="Kim M.-J."/>
            <person name="Lim K."/>
            <person name="Shin J.-H."/>
        </authorList>
    </citation>
    <scope>NUCLEOTIDE SEQUENCE [LARGE SCALE GENOMIC DNA]</scope>
    <source>
        <strain evidence="1 2">LMG 24727</strain>
    </source>
</reference>
<sequence>MATAGRKNFFLIICFFEKKVRSVNVDNSNGKLAIFFDLDDTLYDHLIPFREAVREVLRPDESHLNYADLFYKVRHHSDLLWPKYLRGELELEETRVRRLELAFAEYGLELNREQAAKVQAAYIGRQYSIEMIEGAAEQLQRFISLGHKVGIITNGPQDHQMSKLRGLGVDRLIPEEMIFISDAVGLAKPDPAIFAHVNRVTGTTAGQSLYVGDTWDNDVVGALEAGWKVCWYNPRGRQPGTAHKPSYIFASYREFSELPLI</sequence>
<dbReference type="SFLD" id="SFLDG01129">
    <property type="entry name" value="C1.5:_HAD__Beta-PGM__Phosphata"/>
    <property type="match status" value="1"/>
</dbReference>
<gene>
    <name evidence="1" type="ORF">JI735_15845</name>
</gene>
<dbReference type="AlphaFoldDB" id="A0A974PHB1"/>
<evidence type="ECO:0000313" key="1">
    <source>
        <dbReference type="EMBL" id="QQZ63770.1"/>
    </source>
</evidence>
<dbReference type="InterPro" id="IPR006439">
    <property type="entry name" value="HAD-SF_hydro_IA"/>
</dbReference>